<sequence>MTEGEAAQPLEAGRPDPEDAGAAALVAIAAIVETLDASLGPALLDLPDGVHAHRKAVRRLRSALAAFRPFFDGARVDVLRADYRAWGRELGDVRDAEVRIEFAEHHLAADDPPEARVLLVDDERSARAFEHARLARHGIGPAAAGRRRRLAAFLLEPGRTAVARQPIEDGLRERLVQQGERALDRADAALGASASLDDLHGFRKAARRLRYATEAAAALPASRFGERADRLAAAAEAIHESLGAHRDGVLFAEHVEALPGSGAALEPIAARARLEAGARLGKLPATVDELRAALRAFA</sequence>
<protein>
    <submittedName>
        <fullName evidence="2">CHAD domain-containing protein</fullName>
    </submittedName>
</protein>
<dbReference type="InterPro" id="IPR038186">
    <property type="entry name" value="CHAD_dom_sf"/>
</dbReference>
<reference evidence="2 3" key="1">
    <citation type="submission" date="2019-12" db="EMBL/GenBank/DDBJ databases">
        <authorList>
            <person name="Kim Y.S."/>
        </authorList>
    </citation>
    <scope>NUCLEOTIDE SEQUENCE [LARGE SCALE GENOMIC DNA]</scope>
    <source>
        <strain evidence="2 3">MMS17-SY077</strain>
    </source>
</reference>
<evidence type="ECO:0000313" key="2">
    <source>
        <dbReference type="EMBL" id="MWB98179.1"/>
    </source>
</evidence>
<feature type="domain" description="CHAD" evidence="1">
    <location>
        <begin position="14"/>
        <end position="298"/>
    </location>
</feature>
<gene>
    <name evidence="2" type="ORF">GB864_06405</name>
</gene>
<dbReference type="Pfam" id="PF05235">
    <property type="entry name" value="CHAD"/>
    <property type="match status" value="1"/>
</dbReference>
<dbReference type="RefSeq" id="WP_160423522.1">
    <property type="nucleotide sequence ID" value="NZ_WSTA01000021.1"/>
</dbReference>
<dbReference type="EMBL" id="WSTA01000021">
    <property type="protein sequence ID" value="MWB98179.1"/>
    <property type="molecule type" value="Genomic_DNA"/>
</dbReference>
<name>A0A6I4P293_9MICO</name>
<dbReference type="SMART" id="SM00880">
    <property type="entry name" value="CHAD"/>
    <property type="match status" value="1"/>
</dbReference>
<dbReference type="PANTHER" id="PTHR39339:SF1">
    <property type="entry name" value="CHAD DOMAIN-CONTAINING PROTEIN"/>
    <property type="match status" value="1"/>
</dbReference>
<comment type="caution">
    <text evidence="2">The sequence shown here is derived from an EMBL/GenBank/DDBJ whole genome shotgun (WGS) entry which is preliminary data.</text>
</comment>
<accession>A0A6I4P293</accession>
<proteinExistence type="predicted"/>
<evidence type="ECO:0000313" key="3">
    <source>
        <dbReference type="Proteomes" id="UP000438182"/>
    </source>
</evidence>
<evidence type="ECO:0000259" key="1">
    <source>
        <dbReference type="PROSITE" id="PS51708"/>
    </source>
</evidence>
<organism evidence="2 3">
    <name type="scientific">Agromyces seonyuensis</name>
    <dbReference type="NCBI Taxonomy" id="2662446"/>
    <lineage>
        <taxon>Bacteria</taxon>
        <taxon>Bacillati</taxon>
        <taxon>Actinomycetota</taxon>
        <taxon>Actinomycetes</taxon>
        <taxon>Micrococcales</taxon>
        <taxon>Microbacteriaceae</taxon>
        <taxon>Agromyces</taxon>
    </lineage>
</organism>
<dbReference type="PROSITE" id="PS51708">
    <property type="entry name" value="CHAD"/>
    <property type="match status" value="1"/>
</dbReference>
<dbReference type="PANTHER" id="PTHR39339">
    <property type="entry name" value="SLR1444 PROTEIN"/>
    <property type="match status" value="1"/>
</dbReference>
<dbReference type="Proteomes" id="UP000438182">
    <property type="component" value="Unassembled WGS sequence"/>
</dbReference>
<dbReference type="InterPro" id="IPR007899">
    <property type="entry name" value="CHAD_dom"/>
</dbReference>
<dbReference type="AlphaFoldDB" id="A0A6I4P293"/>
<dbReference type="Gene3D" id="1.40.20.10">
    <property type="entry name" value="CHAD domain"/>
    <property type="match status" value="1"/>
</dbReference>
<keyword evidence="3" id="KW-1185">Reference proteome</keyword>